<dbReference type="PATRIC" id="fig|1398.22.peg.2270"/>
<gene>
    <name evidence="2" type="ORF">HMPREF3213_02264</name>
</gene>
<evidence type="ECO:0000313" key="2">
    <source>
        <dbReference type="EMBL" id="KWZ80558.1"/>
    </source>
</evidence>
<organism evidence="2 3">
    <name type="scientific">Heyndrickxia coagulans</name>
    <name type="common">Weizmannia coagulans</name>
    <dbReference type="NCBI Taxonomy" id="1398"/>
    <lineage>
        <taxon>Bacteria</taxon>
        <taxon>Bacillati</taxon>
        <taxon>Bacillota</taxon>
        <taxon>Bacilli</taxon>
        <taxon>Bacillales</taxon>
        <taxon>Bacillaceae</taxon>
        <taxon>Heyndrickxia</taxon>
    </lineage>
</organism>
<evidence type="ECO:0000256" key="1">
    <source>
        <dbReference type="SAM" id="Phobius"/>
    </source>
</evidence>
<sequence>MAGKCKGGKGSVIKKKKIRVADAKHNRGFQLSLEKGGLRMNKKNQIFLAILLILSVAGFIANMIVGPAPRWIKAYNLLVVLAWGVWIFRTGKEKGRYW</sequence>
<reference evidence="3" key="1">
    <citation type="submission" date="2016-01" db="EMBL/GenBank/DDBJ databases">
        <authorList>
            <person name="Mitreva M."/>
            <person name="Pepin K.H."/>
            <person name="Mihindukulasuriya K.A."/>
            <person name="Fulton R."/>
            <person name="Fronick C."/>
            <person name="O'Laughlin M."/>
            <person name="Miner T."/>
            <person name="Herter B."/>
            <person name="Rosa B.A."/>
            <person name="Cordes M."/>
            <person name="Tomlinson C."/>
            <person name="Wollam A."/>
            <person name="Palsikar V.B."/>
            <person name="Mardis E.R."/>
            <person name="Wilson R.K."/>
        </authorList>
    </citation>
    <scope>NUCLEOTIDE SEQUENCE [LARGE SCALE GENOMIC DNA]</scope>
    <source>
        <strain evidence="3">GED7749B</strain>
    </source>
</reference>
<comment type="caution">
    <text evidence="2">The sequence shown here is derived from an EMBL/GenBank/DDBJ whole genome shotgun (WGS) entry which is preliminary data.</text>
</comment>
<evidence type="ECO:0000313" key="3">
    <source>
        <dbReference type="Proteomes" id="UP000070376"/>
    </source>
</evidence>
<accession>A0A133KM51</accession>
<keyword evidence="1" id="KW-0812">Transmembrane</keyword>
<protein>
    <submittedName>
        <fullName evidence="2">Uncharacterized protein</fullName>
    </submittedName>
</protein>
<dbReference type="Proteomes" id="UP000070376">
    <property type="component" value="Unassembled WGS sequence"/>
</dbReference>
<proteinExistence type="predicted"/>
<keyword evidence="1" id="KW-0472">Membrane</keyword>
<feature type="transmembrane region" description="Helical" evidence="1">
    <location>
        <begin position="46"/>
        <end position="65"/>
    </location>
</feature>
<dbReference type="EMBL" id="LRPN01000090">
    <property type="protein sequence ID" value="KWZ80558.1"/>
    <property type="molecule type" value="Genomic_DNA"/>
</dbReference>
<name>A0A133KM51_HEYCO</name>
<dbReference type="AlphaFoldDB" id="A0A133KM51"/>
<feature type="transmembrane region" description="Helical" evidence="1">
    <location>
        <begin position="71"/>
        <end position="88"/>
    </location>
</feature>
<keyword evidence="1" id="KW-1133">Transmembrane helix</keyword>